<dbReference type="Proteomes" id="UP001367676">
    <property type="component" value="Unassembled WGS sequence"/>
</dbReference>
<name>A0AAN9U1E2_9HEMI</name>
<dbReference type="PANTHER" id="PTHR39075:SF1">
    <property type="entry name" value="FI19908P1"/>
    <property type="match status" value="1"/>
</dbReference>
<sequence>MIATLQGYVSLMVHNDIRIDITIDRAIRLVNNRINMKLSVTPSGKISALLSPTGRMYQYGSRVETVGFGKGRTDNKYAKMWHGGISFTSDSSALVFLLDEGGTRSTTDKFCDLVSYDFSKSVFFAESLHGPQFVDECLTLLNTARYTVKSNGDEKWIIHGIKIEQNADGFVKVSRDNNRIQMKTSIKGTSGITTPFVHCTASVGMQEEPKHLFVRRGERRMHYDGEIFVVRNGGHSAGFDCYNKLTVF</sequence>
<accession>A0AAN9U1E2</accession>
<dbReference type="PANTHER" id="PTHR39075">
    <property type="entry name" value="FI19908P1"/>
    <property type="match status" value="1"/>
</dbReference>
<evidence type="ECO:0000313" key="1">
    <source>
        <dbReference type="EMBL" id="KAK7603734.1"/>
    </source>
</evidence>
<dbReference type="EMBL" id="JBBCAQ010000006">
    <property type="protein sequence ID" value="KAK7603734.1"/>
    <property type="molecule type" value="Genomic_DNA"/>
</dbReference>
<dbReference type="GO" id="GO:0005615">
    <property type="term" value="C:extracellular space"/>
    <property type="evidence" value="ECO:0007669"/>
    <property type="project" value="TreeGrafter"/>
</dbReference>
<gene>
    <name evidence="1" type="ORF">V9T40_003733</name>
</gene>
<reference evidence="1 2" key="1">
    <citation type="submission" date="2024-03" db="EMBL/GenBank/DDBJ databases">
        <title>Adaptation during the transition from Ophiocordyceps entomopathogen to insect associate is accompanied by gene loss and intensified selection.</title>
        <authorList>
            <person name="Ward C.M."/>
            <person name="Onetto C.A."/>
            <person name="Borneman A.R."/>
        </authorList>
    </citation>
    <scope>NUCLEOTIDE SEQUENCE [LARGE SCALE GENOMIC DNA]</scope>
    <source>
        <strain evidence="1">AWRI1</strain>
        <tissue evidence="1">Single Adult Female</tissue>
    </source>
</reference>
<proteinExistence type="predicted"/>
<keyword evidence="2" id="KW-1185">Reference proteome</keyword>
<evidence type="ECO:0000313" key="2">
    <source>
        <dbReference type="Proteomes" id="UP001367676"/>
    </source>
</evidence>
<protein>
    <submittedName>
        <fullName evidence="1">Uncharacterized protein</fullName>
    </submittedName>
</protein>
<organism evidence="1 2">
    <name type="scientific">Parthenolecanium corni</name>
    <dbReference type="NCBI Taxonomy" id="536013"/>
    <lineage>
        <taxon>Eukaryota</taxon>
        <taxon>Metazoa</taxon>
        <taxon>Ecdysozoa</taxon>
        <taxon>Arthropoda</taxon>
        <taxon>Hexapoda</taxon>
        <taxon>Insecta</taxon>
        <taxon>Pterygota</taxon>
        <taxon>Neoptera</taxon>
        <taxon>Paraneoptera</taxon>
        <taxon>Hemiptera</taxon>
        <taxon>Sternorrhyncha</taxon>
        <taxon>Coccoidea</taxon>
        <taxon>Coccidae</taxon>
        <taxon>Parthenolecanium</taxon>
    </lineage>
</organism>
<dbReference type="AlphaFoldDB" id="A0AAN9U1E2"/>
<comment type="caution">
    <text evidence="1">The sequence shown here is derived from an EMBL/GenBank/DDBJ whole genome shotgun (WGS) entry which is preliminary data.</text>
</comment>